<gene>
    <name evidence="8" type="primary">greA</name>
    <name evidence="12" type="ORF">UY74_C0012G0007</name>
</gene>
<dbReference type="SUPFAM" id="SSF46557">
    <property type="entry name" value="GreA transcript cleavage protein, N-terminal domain"/>
    <property type="match status" value="1"/>
</dbReference>
<feature type="domain" description="Transcription elongation factor GreA/GreB C-terminal" evidence="10">
    <location>
        <begin position="102"/>
        <end position="175"/>
    </location>
</feature>
<dbReference type="GO" id="GO:0003677">
    <property type="term" value="F:DNA binding"/>
    <property type="evidence" value="ECO:0007669"/>
    <property type="project" value="UniProtKB-UniRule"/>
</dbReference>
<dbReference type="PATRIC" id="fig|1618676.3.peg.287"/>
<dbReference type="PANTHER" id="PTHR30437:SF4">
    <property type="entry name" value="TRANSCRIPTION ELONGATION FACTOR GREA"/>
    <property type="match status" value="1"/>
</dbReference>
<dbReference type="FunFam" id="1.10.287.180:FF:000001">
    <property type="entry name" value="Transcription elongation factor GreA"/>
    <property type="match status" value="1"/>
</dbReference>
<comment type="caution">
    <text evidence="12">The sequence shown here is derived from an EMBL/GenBank/DDBJ whole genome shotgun (WGS) entry which is preliminary data.</text>
</comment>
<dbReference type="PANTHER" id="PTHR30437">
    <property type="entry name" value="TRANSCRIPTION ELONGATION FACTOR GREA"/>
    <property type="match status" value="1"/>
</dbReference>
<evidence type="ECO:0000256" key="2">
    <source>
        <dbReference type="ARBA" id="ARBA00013729"/>
    </source>
</evidence>
<dbReference type="InterPro" id="IPR028624">
    <property type="entry name" value="Tscrpt_elong_fac_GreA/B"/>
</dbReference>
<dbReference type="NCBIfam" id="NF001263">
    <property type="entry name" value="PRK00226.1-4"/>
    <property type="match status" value="1"/>
</dbReference>
<dbReference type="InterPro" id="IPR036805">
    <property type="entry name" value="Tscrpt_elong_fac_GreA/B_N_sf"/>
</dbReference>
<evidence type="ECO:0000259" key="10">
    <source>
        <dbReference type="Pfam" id="PF01272"/>
    </source>
</evidence>
<feature type="domain" description="Transcription elongation factor GreA/GreB N-terminal" evidence="11">
    <location>
        <begin position="26"/>
        <end position="96"/>
    </location>
</feature>
<dbReference type="InterPro" id="IPR036953">
    <property type="entry name" value="GreA/GreB_C_sf"/>
</dbReference>
<evidence type="ECO:0000256" key="6">
    <source>
        <dbReference type="ARBA" id="ARBA00024916"/>
    </source>
</evidence>
<protein>
    <recommendedName>
        <fullName evidence="2 8">Transcription elongation factor GreA</fullName>
    </recommendedName>
    <alternativeName>
        <fullName evidence="7 8">Transcript cleavage factor GreA</fullName>
    </alternativeName>
</protein>
<evidence type="ECO:0000256" key="3">
    <source>
        <dbReference type="ARBA" id="ARBA00023015"/>
    </source>
</evidence>
<dbReference type="Proteomes" id="UP000034445">
    <property type="component" value="Unassembled WGS sequence"/>
</dbReference>
<dbReference type="AlphaFoldDB" id="A0A0G2AG59"/>
<dbReference type="HAMAP" id="MF_00105">
    <property type="entry name" value="GreA_GreB"/>
    <property type="match status" value="1"/>
</dbReference>
<evidence type="ECO:0000256" key="4">
    <source>
        <dbReference type="ARBA" id="ARBA00023125"/>
    </source>
</evidence>
<dbReference type="InterPro" id="IPR023459">
    <property type="entry name" value="Tscrpt_elong_fac_GreA/B_fam"/>
</dbReference>
<dbReference type="GO" id="GO:0006354">
    <property type="term" value="P:DNA-templated transcription elongation"/>
    <property type="evidence" value="ECO:0007669"/>
    <property type="project" value="TreeGrafter"/>
</dbReference>
<dbReference type="Pfam" id="PF03449">
    <property type="entry name" value="GreA_GreB_N"/>
    <property type="match status" value="1"/>
</dbReference>
<name>A0A0G2AG59_9BACT</name>
<proteinExistence type="inferred from homology"/>
<dbReference type="GO" id="GO:0070063">
    <property type="term" value="F:RNA polymerase binding"/>
    <property type="evidence" value="ECO:0007669"/>
    <property type="project" value="InterPro"/>
</dbReference>
<dbReference type="InterPro" id="IPR006359">
    <property type="entry name" value="Tscrpt_elong_fac_GreA"/>
</dbReference>
<keyword evidence="5 8" id="KW-0804">Transcription</keyword>
<dbReference type="PROSITE" id="PS00829">
    <property type="entry name" value="GREAB_1"/>
    <property type="match status" value="1"/>
</dbReference>
<dbReference type="SUPFAM" id="SSF54534">
    <property type="entry name" value="FKBP-like"/>
    <property type="match status" value="1"/>
</dbReference>
<evidence type="ECO:0000256" key="1">
    <source>
        <dbReference type="ARBA" id="ARBA00008213"/>
    </source>
</evidence>
<organism evidence="12 13">
    <name type="scientific">Candidatus Kaiserbacteria bacterium GW2011_GWC2_52_8b</name>
    <dbReference type="NCBI Taxonomy" id="1618676"/>
    <lineage>
        <taxon>Bacteria</taxon>
        <taxon>Candidatus Kaiseribacteriota</taxon>
    </lineage>
</organism>
<evidence type="ECO:0000256" key="8">
    <source>
        <dbReference type="HAMAP-Rule" id="MF_00105"/>
    </source>
</evidence>
<dbReference type="FunFam" id="3.10.50.30:FF:000001">
    <property type="entry name" value="Transcription elongation factor GreA"/>
    <property type="match status" value="1"/>
</dbReference>
<dbReference type="Pfam" id="PF01272">
    <property type="entry name" value="GreA_GreB"/>
    <property type="match status" value="1"/>
</dbReference>
<keyword evidence="12" id="KW-0648">Protein biosynthesis</keyword>
<evidence type="ECO:0000256" key="9">
    <source>
        <dbReference type="RuleBase" id="RU000556"/>
    </source>
</evidence>
<dbReference type="NCBIfam" id="TIGR01462">
    <property type="entry name" value="greA"/>
    <property type="match status" value="1"/>
</dbReference>
<dbReference type="GO" id="GO:0032784">
    <property type="term" value="P:regulation of DNA-templated transcription elongation"/>
    <property type="evidence" value="ECO:0007669"/>
    <property type="project" value="UniProtKB-UniRule"/>
</dbReference>
<evidence type="ECO:0000256" key="5">
    <source>
        <dbReference type="ARBA" id="ARBA00023163"/>
    </source>
</evidence>
<keyword evidence="4 8" id="KW-0238">DNA-binding</keyword>
<dbReference type="EMBL" id="LCRF01000012">
    <property type="protein sequence ID" value="KKW31519.1"/>
    <property type="molecule type" value="Genomic_DNA"/>
</dbReference>
<evidence type="ECO:0000259" key="11">
    <source>
        <dbReference type="Pfam" id="PF03449"/>
    </source>
</evidence>
<comment type="function">
    <text evidence="6 8 9">Necessary for efficient RNA polymerase transcription elongation past template-encoded arresting sites. The arresting sites in DNA have the property of trapping a certain fraction of elongating RNA polymerases that pass through, resulting in locked ternary complexes. Cleavage of the nascent transcript by cleavage factors such as GreA or GreB allows the resumption of elongation from the new 3'terminus. GreA releases sequences of 2 to 3 nucleotides.</text>
</comment>
<evidence type="ECO:0000313" key="13">
    <source>
        <dbReference type="Proteomes" id="UP000034445"/>
    </source>
</evidence>
<evidence type="ECO:0000313" key="12">
    <source>
        <dbReference type="EMBL" id="KKW31519.1"/>
    </source>
</evidence>
<evidence type="ECO:0000256" key="7">
    <source>
        <dbReference type="ARBA" id="ARBA00030776"/>
    </source>
</evidence>
<dbReference type="PIRSF" id="PIRSF006092">
    <property type="entry name" value="GreA_GreB"/>
    <property type="match status" value="1"/>
</dbReference>
<sequence>MALFSFLKDRIQYVPTPSTIMTDGTNYLSKEKFDELTSELEHMKTTRRREIAEQLEYARGLGDLSENAEYEEARNLQAATEDRIRVIEEQLSHARIIEHSKSNSVSLGSFVTIQKQGEKEEHTYEIVGSAEANMQEHKISHRSPLGASLMDKKRGDVFAFETPKGPQKYKIVNVK</sequence>
<accession>A0A0G2AG59</accession>
<dbReference type="InterPro" id="IPR018151">
    <property type="entry name" value="TF_GreA/GreB_CS"/>
</dbReference>
<dbReference type="InterPro" id="IPR022691">
    <property type="entry name" value="Tscrpt_elong_fac_GreA/B_N"/>
</dbReference>
<keyword evidence="12" id="KW-0251">Elongation factor</keyword>
<dbReference type="InterPro" id="IPR001437">
    <property type="entry name" value="Tscrpt_elong_fac_GreA/B_C"/>
</dbReference>
<comment type="similarity">
    <text evidence="1 8 9">Belongs to the GreA/GreB family.</text>
</comment>
<dbReference type="Gene3D" id="3.10.50.30">
    <property type="entry name" value="Transcription elongation factor, GreA/GreB, C-terminal domain"/>
    <property type="match status" value="1"/>
</dbReference>
<keyword evidence="3 8" id="KW-0805">Transcription regulation</keyword>
<dbReference type="GO" id="GO:0003746">
    <property type="term" value="F:translation elongation factor activity"/>
    <property type="evidence" value="ECO:0007669"/>
    <property type="project" value="UniProtKB-KW"/>
</dbReference>
<dbReference type="Gene3D" id="1.10.287.180">
    <property type="entry name" value="Transcription elongation factor, GreA/GreB, N-terminal domain"/>
    <property type="match status" value="1"/>
</dbReference>
<reference evidence="12 13" key="1">
    <citation type="journal article" date="2015" name="Nature">
        <title>rRNA introns, odd ribosomes, and small enigmatic genomes across a large radiation of phyla.</title>
        <authorList>
            <person name="Brown C.T."/>
            <person name="Hug L.A."/>
            <person name="Thomas B.C."/>
            <person name="Sharon I."/>
            <person name="Castelle C.J."/>
            <person name="Singh A."/>
            <person name="Wilkins M.J."/>
            <person name="Williams K.H."/>
            <person name="Banfield J.F."/>
        </authorList>
    </citation>
    <scope>NUCLEOTIDE SEQUENCE [LARGE SCALE GENOMIC DNA]</scope>
</reference>